<dbReference type="SMART" id="SM00267">
    <property type="entry name" value="GGDEF"/>
    <property type="match status" value="1"/>
</dbReference>
<dbReference type="Gene3D" id="3.30.450.40">
    <property type="match status" value="3"/>
</dbReference>
<dbReference type="FunFam" id="3.20.20.450:FF:000001">
    <property type="entry name" value="Cyclic di-GMP phosphodiesterase yahA"/>
    <property type="match status" value="1"/>
</dbReference>
<dbReference type="Pfam" id="PF13426">
    <property type="entry name" value="PAS_9"/>
    <property type="match status" value="2"/>
</dbReference>
<dbReference type="Gene3D" id="3.30.450.20">
    <property type="entry name" value="PAS domain"/>
    <property type="match status" value="2"/>
</dbReference>
<evidence type="ECO:0000259" key="4">
    <source>
        <dbReference type="PROSITE" id="PS50883"/>
    </source>
</evidence>
<dbReference type="EMBL" id="QYUO01000001">
    <property type="protein sequence ID" value="RJF99395.1"/>
    <property type="molecule type" value="Genomic_DNA"/>
</dbReference>
<dbReference type="SMART" id="SM00065">
    <property type="entry name" value="GAF"/>
    <property type="match status" value="3"/>
</dbReference>
<dbReference type="PROSITE" id="PS50883">
    <property type="entry name" value="EAL"/>
    <property type="match status" value="1"/>
</dbReference>
<evidence type="ECO:0000256" key="1">
    <source>
        <dbReference type="ARBA" id="ARBA00051114"/>
    </source>
</evidence>
<dbReference type="Gene3D" id="3.20.20.450">
    <property type="entry name" value="EAL domain"/>
    <property type="match status" value="1"/>
</dbReference>
<dbReference type="InterPro" id="IPR029787">
    <property type="entry name" value="Nucleotide_cyclase"/>
</dbReference>
<comment type="catalytic activity">
    <reaction evidence="1">
        <text>3',3'-c-di-GMP + H2O = 5'-phosphoguanylyl(3'-&gt;5')guanosine + H(+)</text>
        <dbReference type="Rhea" id="RHEA:24902"/>
        <dbReference type="ChEBI" id="CHEBI:15377"/>
        <dbReference type="ChEBI" id="CHEBI:15378"/>
        <dbReference type="ChEBI" id="CHEBI:58754"/>
        <dbReference type="ChEBI" id="CHEBI:58805"/>
        <dbReference type="EC" id="3.1.4.52"/>
    </reaction>
    <physiologicalReaction direction="left-to-right" evidence="1">
        <dbReference type="Rhea" id="RHEA:24903"/>
    </physiologicalReaction>
</comment>
<dbReference type="GO" id="GO:0071111">
    <property type="term" value="F:cyclic-guanylate-specific phosphodiesterase activity"/>
    <property type="evidence" value="ECO:0007669"/>
    <property type="project" value="UniProtKB-EC"/>
</dbReference>
<sequence>MRHVNPESLTACLSNNIGEVMYKVGKLLHEEGHSIQGRSVRTLERLLHAVAGQTGAYKGYLLLRHDDKWSIAAEASRDLDGNIEARHRVDKLADRVASSSLLPLSLIHHVERTGEPVMAENPVADSVFGADPYIVQIQPKLALCHPVFIGAEMAGLLYLEIRTAAAASPADASGMLESIAGQAAVAIENARLDAQLNEERAMRSRIEHELQLSETHYGQLFDNATDGILLLDSDTGIVTAVNSCLLNMVGHQRDEFIGKCVRELPPFSDHSIYVSLFDELQRTQALNCERLPLRASDGRLLDIEFVSSAYRVNETRVIQCSMRDITDRMRAQRRQEVQVAVTRALANAASLKEAASRLLQVICEKFYWEIGELWHADFDADRLSLTEWWTAPGVPATTFIERARASQVSPRGGLTERMFETGRALWLPDVCREPLFRRAALASEIGLRSAFAFPVRVNGKPVHMMAFYTRQMRKPDEEMMDMMFIVGSQIGQFVERKETEQALIRSEQRFRSLTGLSSDWYWEQDEHFRFTVMSEGVGRVGGIRAEALIGKTRAELPIDPASVDDDTWSAHLMLLEARKPFFNLEYRINGEDGHWYWYSISGEPLFDKSGAFKGYRGVGSEVSARKQAEALHLGQAWVLEMIATGAPLADVLASLVRVMETQLQGVSTVIMLLDEDGRHMRVGAASSASESWVRMLDACEIGAVGASCSEAMFHRTRILSADIAQTPGWNTLSGPVLEQGLRSCWSTPILSQKGRVLGSVDMYCRQACDPTPGDLRLADTAVRIAGIAIERKHSEERISYMAHHDALTGLPNRVLLQDRLRQAIAQAQRADKFVALMFIDLDYFKHINDSLGHQVGDQLLQMVSARLLLCLRKEDSLARLGGDEFVLILPSLVDGHAAGAVAQKILEELKNALHVDGHELHIGASIGISLYPADGKDADALMRAADTAMYHAKSKGRGNCQFFTQGLNEAVQHRLTIANQLRRALARDELALHFQPQIDMVQGRILSAEALLRWRQPERGFIPPSEFIPVAEETGLIVGIGEWVLTQACAQLRRWHDAGHRQLSIAVNLSARQLMQPDFAHTVAEILDRHGIAPSSLDLEITESMLMHPGEENLTPLTRLSEMGVQLSVDDFGTGYSSLSYLKRFPIHALKIDQSFVSGIGCAQNDAAITNAIIAMAHSLNLKVIAEGVETAEQAAFLREHHCVMAQGYYYSKPVPGDEFVKLLEGPAILTL</sequence>
<dbReference type="Gene3D" id="3.30.70.270">
    <property type="match status" value="1"/>
</dbReference>
<dbReference type="PROSITE" id="PS50887">
    <property type="entry name" value="GGDEF"/>
    <property type="match status" value="1"/>
</dbReference>
<dbReference type="CDD" id="cd01948">
    <property type="entry name" value="EAL"/>
    <property type="match status" value="1"/>
</dbReference>
<dbReference type="Pfam" id="PF00990">
    <property type="entry name" value="GGDEF"/>
    <property type="match status" value="1"/>
</dbReference>
<dbReference type="InterPro" id="IPR000700">
    <property type="entry name" value="PAS-assoc_C"/>
</dbReference>
<dbReference type="FunFam" id="3.30.70.270:FF:000001">
    <property type="entry name" value="Diguanylate cyclase domain protein"/>
    <property type="match status" value="1"/>
</dbReference>
<dbReference type="Pfam" id="PF13185">
    <property type="entry name" value="GAF_2"/>
    <property type="match status" value="2"/>
</dbReference>
<dbReference type="NCBIfam" id="TIGR00254">
    <property type="entry name" value="GGDEF"/>
    <property type="match status" value="1"/>
</dbReference>
<proteinExistence type="predicted"/>
<dbReference type="PANTHER" id="PTHR44757">
    <property type="entry name" value="DIGUANYLATE CYCLASE DGCP"/>
    <property type="match status" value="1"/>
</dbReference>
<dbReference type="InterPro" id="IPR035919">
    <property type="entry name" value="EAL_sf"/>
</dbReference>
<accession>A0A3A3GB22</accession>
<evidence type="ECO:0000259" key="3">
    <source>
        <dbReference type="PROSITE" id="PS50113"/>
    </source>
</evidence>
<dbReference type="SMART" id="SM00052">
    <property type="entry name" value="EAL"/>
    <property type="match status" value="1"/>
</dbReference>
<dbReference type="Proteomes" id="UP000265955">
    <property type="component" value="Unassembled WGS sequence"/>
</dbReference>
<dbReference type="SUPFAM" id="SSF55073">
    <property type="entry name" value="Nucleotide cyclase"/>
    <property type="match status" value="1"/>
</dbReference>
<feature type="domain" description="PAC" evidence="3">
    <location>
        <begin position="582"/>
        <end position="634"/>
    </location>
</feature>
<dbReference type="InterPro" id="IPR000160">
    <property type="entry name" value="GGDEF_dom"/>
</dbReference>
<dbReference type="SUPFAM" id="SSF55781">
    <property type="entry name" value="GAF domain-like"/>
    <property type="match status" value="3"/>
</dbReference>
<dbReference type="InterPro" id="IPR043128">
    <property type="entry name" value="Rev_trsase/Diguanyl_cyclase"/>
</dbReference>
<dbReference type="SUPFAM" id="SSF141868">
    <property type="entry name" value="EAL domain-like"/>
    <property type="match status" value="1"/>
</dbReference>
<organism evidence="6 7">
    <name type="scientific">Noviherbaspirillum saxi</name>
    <dbReference type="NCBI Taxonomy" id="2320863"/>
    <lineage>
        <taxon>Bacteria</taxon>
        <taxon>Pseudomonadati</taxon>
        <taxon>Pseudomonadota</taxon>
        <taxon>Betaproteobacteria</taxon>
        <taxon>Burkholderiales</taxon>
        <taxon>Oxalobacteraceae</taxon>
        <taxon>Noviherbaspirillum</taxon>
    </lineage>
</organism>
<dbReference type="InterPro" id="IPR052155">
    <property type="entry name" value="Biofilm_reg_signaling"/>
</dbReference>
<dbReference type="InterPro" id="IPR003018">
    <property type="entry name" value="GAF"/>
</dbReference>
<dbReference type="Pfam" id="PF00563">
    <property type="entry name" value="EAL"/>
    <property type="match status" value="1"/>
</dbReference>
<protein>
    <submittedName>
        <fullName evidence="6">EAL domain-containing protein</fullName>
    </submittedName>
</protein>
<dbReference type="InterPro" id="IPR035965">
    <property type="entry name" value="PAS-like_dom_sf"/>
</dbReference>
<dbReference type="SMART" id="SM00091">
    <property type="entry name" value="PAS"/>
    <property type="match status" value="2"/>
</dbReference>
<feature type="domain" description="PAS" evidence="2">
    <location>
        <begin position="213"/>
        <end position="259"/>
    </location>
</feature>
<dbReference type="AlphaFoldDB" id="A0A3A3GB22"/>
<evidence type="ECO:0000259" key="5">
    <source>
        <dbReference type="PROSITE" id="PS50887"/>
    </source>
</evidence>
<dbReference type="InterPro" id="IPR000014">
    <property type="entry name" value="PAS"/>
</dbReference>
<dbReference type="CDD" id="cd00130">
    <property type="entry name" value="PAS"/>
    <property type="match status" value="2"/>
</dbReference>
<dbReference type="GO" id="GO:0071732">
    <property type="term" value="P:cellular response to nitric oxide"/>
    <property type="evidence" value="ECO:0007669"/>
    <property type="project" value="UniProtKB-ARBA"/>
</dbReference>
<dbReference type="NCBIfam" id="TIGR00229">
    <property type="entry name" value="sensory_box"/>
    <property type="match status" value="2"/>
</dbReference>
<feature type="domain" description="GGDEF" evidence="5">
    <location>
        <begin position="832"/>
        <end position="965"/>
    </location>
</feature>
<evidence type="ECO:0000259" key="2">
    <source>
        <dbReference type="PROSITE" id="PS50112"/>
    </source>
</evidence>
<gene>
    <name evidence="6" type="ORF">D3871_13330</name>
</gene>
<evidence type="ECO:0000313" key="6">
    <source>
        <dbReference type="EMBL" id="RJF99395.1"/>
    </source>
</evidence>
<reference evidence="7" key="1">
    <citation type="submission" date="2018-09" db="EMBL/GenBank/DDBJ databases">
        <authorList>
            <person name="Zhu H."/>
        </authorList>
    </citation>
    <scope>NUCLEOTIDE SEQUENCE [LARGE SCALE GENOMIC DNA]</scope>
    <source>
        <strain evidence="7">K1R23-30</strain>
    </source>
</reference>
<dbReference type="InterPro" id="IPR001610">
    <property type="entry name" value="PAC"/>
</dbReference>
<evidence type="ECO:0000313" key="7">
    <source>
        <dbReference type="Proteomes" id="UP000265955"/>
    </source>
</evidence>
<dbReference type="PROSITE" id="PS50113">
    <property type="entry name" value="PAC"/>
    <property type="match status" value="1"/>
</dbReference>
<dbReference type="PROSITE" id="PS50112">
    <property type="entry name" value="PAS"/>
    <property type="match status" value="1"/>
</dbReference>
<dbReference type="InterPro" id="IPR001633">
    <property type="entry name" value="EAL_dom"/>
</dbReference>
<dbReference type="InterPro" id="IPR029016">
    <property type="entry name" value="GAF-like_dom_sf"/>
</dbReference>
<name>A0A3A3GB22_9BURK</name>
<dbReference type="SUPFAM" id="SSF55785">
    <property type="entry name" value="PYP-like sensor domain (PAS domain)"/>
    <property type="match status" value="2"/>
</dbReference>
<comment type="caution">
    <text evidence="6">The sequence shown here is derived from an EMBL/GenBank/DDBJ whole genome shotgun (WGS) entry which is preliminary data.</text>
</comment>
<dbReference type="CDD" id="cd01949">
    <property type="entry name" value="GGDEF"/>
    <property type="match status" value="1"/>
</dbReference>
<dbReference type="SMART" id="SM00086">
    <property type="entry name" value="PAC"/>
    <property type="match status" value="2"/>
</dbReference>
<feature type="domain" description="EAL" evidence="4">
    <location>
        <begin position="974"/>
        <end position="1228"/>
    </location>
</feature>
<keyword evidence="7" id="KW-1185">Reference proteome</keyword>
<dbReference type="PANTHER" id="PTHR44757:SF2">
    <property type="entry name" value="BIOFILM ARCHITECTURE MAINTENANCE PROTEIN MBAA"/>
    <property type="match status" value="1"/>
</dbReference>